<name>A0AAW2PPL0_SESRA</name>
<protein>
    <submittedName>
        <fullName evidence="1">Uncharacterized protein</fullName>
    </submittedName>
</protein>
<evidence type="ECO:0000313" key="1">
    <source>
        <dbReference type="EMBL" id="KAL0356471.1"/>
    </source>
</evidence>
<reference evidence="1" key="1">
    <citation type="submission" date="2020-06" db="EMBL/GenBank/DDBJ databases">
        <authorList>
            <person name="Li T."/>
            <person name="Hu X."/>
            <person name="Zhang T."/>
            <person name="Song X."/>
            <person name="Zhang H."/>
            <person name="Dai N."/>
            <person name="Sheng W."/>
            <person name="Hou X."/>
            <person name="Wei L."/>
        </authorList>
    </citation>
    <scope>NUCLEOTIDE SEQUENCE</scope>
    <source>
        <strain evidence="1">G02</strain>
        <tissue evidence="1">Leaf</tissue>
    </source>
</reference>
<proteinExistence type="predicted"/>
<dbReference type="AlphaFoldDB" id="A0AAW2PPL0"/>
<organism evidence="1">
    <name type="scientific">Sesamum radiatum</name>
    <name type="common">Black benniseed</name>
    <dbReference type="NCBI Taxonomy" id="300843"/>
    <lineage>
        <taxon>Eukaryota</taxon>
        <taxon>Viridiplantae</taxon>
        <taxon>Streptophyta</taxon>
        <taxon>Embryophyta</taxon>
        <taxon>Tracheophyta</taxon>
        <taxon>Spermatophyta</taxon>
        <taxon>Magnoliopsida</taxon>
        <taxon>eudicotyledons</taxon>
        <taxon>Gunneridae</taxon>
        <taxon>Pentapetalae</taxon>
        <taxon>asterids</taxon>
        <taxon>lamiids</taxon>
        <taxon>Lamiales</taxon>
        <taxon>Pedaliaceae</taxon>
        <taxon>Sesamum</taxon>
    </lineage>
</organism>
<gene>
    <name evidence="1" type="ORF">Sradi_4094000</name>
</gene>
<comment type="caution">
    <text evidence="1">The sequence shown here is derived from an EMBL/GenBank/DDBJ whole genome shotgun (WGS) entry which is preliminary data.</text>
</comment>
<sequence>MSVVEVRQQTAVGRRRYDGETVSDGEDFKLPGFSQNLMEIDGSGLVRLATTRRIDRWWSAIDSYSDGGESTINAFGGRSKSPGVCVHET</sequence>
<accession>A0AAW2PPL0</accession>
<dbReference type="EMBL" id="JACGWJ010000017">
    <property type="protein sequence ID" value="KAL0356471.1"/>
    <property type="molecule type" value="Genomic_DNA"/>
</dbReference>
<reference evidence="1" key="2">
    <citation type="journal article" date="2024" name="Plant">
        <title>Genomic evolution and insights into agronomic trait innovations of Sesamum species.</title>
        <authorList>
            <person name="Miao H."/>
            <person name="Wang L."/>
            <person name="Qu L."/>
            <person name="Liu H."/>
            <person name="Sun Y."/>
            <person name="Le M."/>
            <person name="Wang Q."/>
            <person name="Wei S."/>
            <person name="Zheng Y."/>
            <person name="Lin W."/>
            <person name="Duan Y."/>
            <person name="Cao H."/>
            <person name="Xiong S."/>
            <person name="Wang X."/>
            <person name="Wei L."/>
            <person name="Li C."/>
            <person name="Ma Q."/>
            <person name="Ju M."/>
            <person name="Zhao R."/>
            <person name="Li G."/>
            <person name="Mu C."/>
            <person name="Tian Q."/>
            <person name="Mei H."/>
            <person name="Zhang T."/>
            <person name="Gao T."/>
            <person name="Zhang H."/>
        </authorList>
    </citation>
    <scope>NUCLEOTIDE SEQUENCE</scope>
    <source>
        <strain evidence="1">G02</strain>
    </source>
</reference>